<keyword evidence="1" id="KW-0413">Isomerase</keyword>
<protein>
    <submittedName>
        <fullName evidence="1">Glucosamine-6-phosphate isomerase (Glucosamine-6-phosphate deaminase) (GNPDA) (GlcN6P deaminase)</fullName>
        <ecNumber evidence="1">3.5.99.6</ecNumber>
    </submittedName>
</protein>
<keyword evidence="1" id="KW-0378">Hydrolase</keyword>
<organism evidence="1 2">
    <name type="scientific">Coemansia linderi</name>
    <dbReference type="NCBI Taxonomy" id="2663919"/>
    <lineage>
        <taxon>Eukaryota</taxon>
        <taxon>Fungi</taxon>
        <taxon>Fungi incertae sedis</taxon>
        <taxon>Zoopagomycota</taxon>
        <taxon>Kickxellomycotina</taxon>
        <taxon>Kickxellomycetes</taxon>
        <taxon>Kickxellales</taxon>
        <taxon>Kickxellaceae</taxon>
        <taxon>Coemansia</taxon>
    </lineage>
</organism>
<reference evidence="1" key="1">
    <citation type="submission" date="2022-07" db="EMBL/GenBank/DDBJ databases">
        <title>Phylogenomic reconstructions and comparative analyses of Kickxellomycotina fungi.</title>
        <authorList>
            <person name="Reynolds N.K."/>
            <person name="Stajich J.E."/>
            <person name="Barry K."/>
            <person name="Grigoriev I.V."/>
            <person name="Crous P."/>
            <person name="Smith M.E."/>
        </authorList>
    </citation>
    <scope>NUCLEOTIDE SEQUENCE</scope>
    <source>
        <strain evidence="1">BCRC 34191</strain>
    </source>
</reference>
<accession>A0ACC1KMR6</accession>
<dbReference type="Proteomes" id="UP001140066">
    <property type="component" value="Unassembled WGS sequence"/>
</dbReference>
<evidence type="ECO:0000313" key="2">
    <source>
        <dbReference type="Proteomes" id="UP001140066"/>
    </source>
</evidence>
<keyword evidence="2" id="KW-1185">Reference proteome</keyword>
<sequence>MRLIIRDDPKAVAYYTANYVRQRINEFKPTRKRPFVLGLPTGSTPVEVYWHLVDYYKRGEVSFRHVITFSMDEYVGLPRSHPESYCAFMRRHLYDHINLRPENIHMLDGNADDLAAECQRYEDKIKEVGGIELFLGGIGPDGHIAFNEPGSSLESVTRVKTLAYETVLANARFFGGDVNKVPKLALTVGVGTVRAAREVLLIITGAHKAVALAKCIEEGVNHMWTVSVVQLHPSAMIVCDEDATLELHVKTVRYFKSIEQVQEQLIGRQNIGLKGSISKLANSDPAGTFGSGVLPPVATTANRDSSASDGSQPSADEDSGDDGDDVSSQQYSDNEDNDGDTTAAAAPAALSPAPANLLADSSSDSHGRAHSSHSPSPKSAPKLPKPSSNFEASSQPTSLHDSGDDDDDDEDMVVSDPSRDRSYATNAATEHYPRYMLPRASGMSTMGEIHALGPSPPTRSPADSTANLAGYDQASVYPATWHEYEDQFNYFYNCHFIEQDYYDYLAGTSYRPISYGEEDAGEDDGNGDFMETYSDENANSDVANIDALMGDVDAAQPMSEIPPTASLATTEAELSDVADPDSA</sequence>
<gene>
    <name evidence="1" type="primary">NAG1_1</name>
    <name evidence="1" type="ORF">GGI18_000737</name>
</gene>
<evidence type="ECO:0000313" key="1">
    <source>
        <dbReference type="EMBL" id="KAJ2791999.1"/>
    </source>
</evidence>
<name>A0ACC1KMR6_9FUNG</name>
<dbReference type="EC" id="3.5.99.6" evidence="1"/>
<comment type="caution">
    <text evidence="1">The sequence shown here is derived from an EMBL/GenBank/DDBJ whole genome shotgun (WGS) entry which is preliminary data.</text>
</comment>
<proteinExistence type="predicted"/>
<dbReference type="EMBL" id="JANBUK010000068">
    <property type="protein sequence ID" value="KAJ2791999.1"/>
    <property type="molecule type" value="Genomic_DNA"/>
</dbReference>